<evidence type="ECO:0000256" key="1">
    <source>
        <dbReference type="SAM" id="SignalP"/>
    </source>
</evidence>
<organism evidence="2 3">
    <name type="scientific">Lysobacter niastensis</name>
    <dbReference type="NCBI Taxonomy" id="380629"/>
    <lineage>
        <taxon>Bacteria</taxon>
        <taxon>Pseudomonadati</taxon>
        <taxon>Pseudomonadota</taxon>
        <taxon>Gammaproteobacteria</taxon>
        <taxon>Lysobacterales</taxon>
        <taxon>Lysobacteraceae</taxon>
        <taxon>Lysobacter</taxon>
    </lineage>
</organism>
<sequence>MLMRITSFFLLAAFLSGCANKILYTQGAADLPREEAAVLLSDDEQVGISHIDGKHRALGWVSEYRLTPGLHSITFFKSMYLVNAAPITVPYNFEKGHTYKPQSKVDFDRGAWEVRIDDVSATVPTN</sequence>
<gene>
    <name evidence="2" type="ORF">J2X06_002948</name>
</gene>
<proteinExistence type="predicted"/>
<dbReference type="PROSITE" id="PS51257">
    <property type="entry name" value="PROKAR_LIPOPROTEIN"/>
    <property type="match status" value="1"/>
</dbReference>
<accession>A0ABU1WEF1</accession>
<dbReference type="RefSeq" id="WP_310063685.1">
    <property type="nucleotide sequence ID" value="NZ_JAVDVY010000003.1"/>
</dbReference>
<evidence type="ECO:0000313" key="2">
    <source>
        <dbReference type="EMBL" id="MDR7135730.1"/>
    </source>
</evidence>
<protein>
    <recommendedName>
        <fullName evidence="4">Lipoprotein</fullName>
    </recommendedName>
</protein>
<evidence type="ECO:0008006" key="4">
    <source>
        <dbReference type="Google" id="ProtNLM"/>
    </source>
</evidence>
<evidence type="ECO:0000313" key="3">
    <source>
        <dbReference type="Proteomes" id="UP001251524"/>
    </source>
</evidence>
<keyword evidence="1" id="KW-0732">Signal</keyword>
<reference evidence="2 3" key="1">
    <citation type="submission" date="2023-07" db="EMBL/GenBank/DDBJ databases">
        <title>Sorghum-associated microbial communities from plants grown in Nebraska, USA.</title>
        <authorList>
            <person name="Schachtman D."/>
        </authorList>
    </citation>
    <scope>NUCLEOTIDE SEQUENCE [LARGE SCALE GENOMIC DNA]</scope>
    <source>
        <strain evidence="2 3">BE198</strain>
    </source>
</reference>
<comment type="caution">
    <text evidence="2">The sequence shown here is derived from an EMBL/GenBank/DDBJ whole genome shotgun (WGS) entry which is preliminary data.</text>
</comment>
<keyword evidence="3" id="KW-1185">Reference proteome</keyword>
<dbReference type="Proteomes" id="UP001251524">
    <property type="component" value="Unassembled WGS sequence"/>
</dbReference>
<dbReference type="EMBL" id="JAVDVY010000003">
    <property type="protein sequence ID" value="MDR7135730.1"/>
    <property type="molecule type" value="Genomic_DNA"/>
</dbReference>
<feature type="chain" id="PRO_5046197821" description="Lipoprotein" evidence="1">
    <location>
        <begin position="22"/>
        <end position="126"/>
    </location>
</feature>
<feature type="signal peptide" evidence="1">
    <location>
        <begin position="1"/>
        <end position="21"/>
    </location>
</feature>
<name>A0ABU1WEF1_9GAMM</name>